<evidence type="ECO:0000313" key="3">
    <source>
        <dbReference type="Proteomes" id="UP001204772"/>
    </source>
</evidence>
<keyword evidence="1" id="KW-0732">Signal</keyword>
<keyword evidence="3" id="KW-1185">Reference proteome</keyword>
<protein>
    <recommendedName>
        <fullName evidence="4">DUF481 domain-containing protein</fullName>
    </recommendedName>
</protein>
<dbReference type="RefSeq" id="WP_253524711.1">
    <property type="nucleotide sequence ID" value="NZ_JAMZEL010000001.1"/>
</dbReference>
<feature type="signal peptide" evidence="1">
    <location>
        <begin position="1"/>
        <end position="19"/>
    </location>
</feature>
<organism evidence="2 3">
    <name type="scientific">Runella salmonicolor</name>
    <dbReference type="NCBI Taxonomy" id="2950278"/>
    <lineage>
        <taxon>Bacteria</taxon>
        <taxon>Pseudomonadati</taxon>
        <taxon>Bacteroidota</taxon>
        <taxon>Cytophagia</taxon>
        <taxon>Cytophagales</taxon>
        <taxon>Spirosomataceae</taxon>
        <taxon>Runella</taxon>
    </lineage>
</organism>
<reference evidence="2 3" key="1">
    <citation type="submission" date="2022-06" db="EMBL/GenBank/DDBJ databases">
        <title>Runella sp. S5 genome sequencing.</title>
        <authorList>
            <person name="Park S."/>
        </authorList>
    </citation>
    <scope>NUCLEOTIDE SEQUENCE [LARGE SCALE GENOMIC DNA]</scope>
    <source>
        <strain evidence="2 3">S5</strain>
    </source>
</reference>
<sequence>MRKTLLLFCILFSPYSAFTQTVDTTQTPSFFSGQITATNNGISLIPNFSLNKPAALFDLSMGKGRLSFDPMFRFGLDGKPWTFVFWFRYKLIANKKFSMGIGGHPAFLFRAETVTVNGISKELTTAQRYVAWEASPTYHLNKKVGLGLYYLGSHGLTKDLIQYGHFVALKAIISNLKLTNQLNFSFVPQFYYLKQDQAAGTYFNASLGLAKTHLPVSISANISKTIKSEIKGRDFLWSIGLVYNINNKYFKTR</sequence>
<gene>
    <name evidence="2" type="ORF">NCI00_02585</name>
</gene>
<evidence type="ECO:0000256" key="1">
    <source>
        <dbReference type="SAM" id="SignalP"/>
    </source>
</evidence>
<feature type="chain" id="PRO_5046036198" description="DUF481 domain-containing protein" evidence="1">
    <location>
        <begin position="20"/>
        <end position="253"/>
    </location>
</feature>
<evidence type="ECO:0000313" key="2">
    <source>
        <dbReference type="EMBL" id="MCP1381287.1"/>
    </source>
</evidence>
<name>A0ABT1FL91_9BACT</name>
<dbReference type="EMBL" id="JAMZEL010000001">
    <property type="protein sequence ID" value="MCP1381287.1"/>
    <property type="molecule type" value="Genomic_DNA"/>
</dbReference>
<evidence type="ECO:0008006" key="4">
    <source>
        <dbReference type="Google" id="ProtNLM"/>
    </source>
</evidence>
<proteinExistence type="predicted"/>
<dbReference type="Proteomes" id="UP001204772">
    <property type="component" value="Unassembled WGS sequence"/>
</dbReference>
<comment type="caution">
    <text evidence="2">The sequence shown here is derived from an EMBL/GenBank/DDBJ whole genome shotgun (WGS) entry which is preliminary data.</text>
</comment>
<accession>A0ABT1FL91</accession>